<proteinExistence type="predicted"/>
<organism evidence="1 2">
    <name type="scientific">Ficus carica</name>
    <name type="common">Common fig</name>
    <dbReference type="NCBI Taxonomy" id="3494"/>
    <lineage>
        <taxon>Eukaryota</taxon>
        <taxon>Viridiplantae</taxon>
        <taxon>Streptophyta</taxon>
        <taxon>Embryophyta</taxon>
        <taxon>Tracheophyta</taxon>
        <taxon>Spermatophyta</taxon>
        <taxon>Magnoliopsida</taxon>
        <taxon>eudicotyledons</taxon>
        <taxon>Gunneridae</taxon>
        <taxon>Pentapetalae</taxon>
        <taxon>rosids</taxon>
        <taxon>fabids</taxon>
        <taxon>Rosales</taxon>
        <taxon>Moraceae</taxon>
        <taxon>Ficeae</taxon>
        <taxon>Ficus</taxon>
    </lineage>
</organism>
<evidence type="ECO:0000313" key="1">
    <source>
        <dbReference type="EMBL" id="GMN31237.1"/>
    </source>
</evidence>
<sequence>MSSVFGAICADFFGDNFGIPLPPTIKTENEKAAAKAAYNAEKRTSDPPKPLLGGTKFVSNTQSFLPALDGLHWFETLGYH</sequence>
<dbReference type="AlphaFoldDB" id="A0AA87ZA68"/>
<reference evidence="1" key="1">
    <citation type="submission" date="2023-07" db="EMBL/GenBank/DDBJ databases">
        <title>draft genome sequence of fig (Ficus carica).</title>
        <authorList>
            <person name="Takahashi T."/>
            <person name="Nishimura K."/>
        </authorList>
    </citation>
    <scope>NUCLEOTIDE SEQUENCE</scope>
</reference>
<gene>
    <name evidence="1" type="ORF">TIFTF001_003174</name>
</gene>
<comment type="caution">
    <text evidence="1">The sequence shown here is derived from an EMBL/GenBank/DDBJ whole genome shotgun (WGS) entry which is preliminary data.</text>
</comment>
<name>A0AA87ZA68_FICCA</name>
<dbReference type="Gramene" id="FCD_00027716-RA">
    <property type="protein sequence ID" value="FCD_00027716-RA:cds"/>
    <property type="gene ID" value="FCD_00027716"/>
</dbReference>
<dbReference type="EMBL" id="BTGU01000003">
    <property type="protein sequence ID" value="GMN31237.1"/>
    <property type="molecule type" value="Genomic_DNA"/>
</dbReference>
<dbReference type="Proteomes" id="UP001187192">
    <property type="component" value="Unassembled WGS sequence"/>
</dbReference>
<keyword evidence="2" id="KW-1185">Reference proteome</keyword>
<accession>A0AA87ZA68</accession>
<dbReference type="Gramene" id="FCD_00010002-RA">
    <property type="protein sequence ID" value="FCD_00010002-RA:cds"/>
    <property type="gene ID" value="FCD_00010002"/>
</dbReference>
<evidence type="ECO:0000313" key="2">
    <source>
        <dbReference type="Proteomes" id="UP001187192"/>
    </source>
</evidence>
<protein>
    <submittedName>
        <fullName evidence="1">Uncharacterized protein</fullName>
    </submittedName>
</protein>